<dbReference type="InterPro" id="IPR044607">
    <property type="entry name" value="RKD-like"/>
</dbReference>
<dbReference type="PANTHER" id="PTHR46373:SF5">
    <property type="entry name" value="RWP-RK DOMAIN PROTEIN"/>
    <property type="match status" value="1"/>
</dbReference>
<dbReference type="AlphaFoldDB" id="A0A7I8KNV6"/>
<evidence type="ECO:0000313" key="10">
    <source>
        <dbReference type="Proteomes" id="UP000663760"/>
    </source>
</evidence>
<reference evidence="9" key="1">
    <citation type="submission" date="2020-02" db="EMBL/GenBank/DDBJ databases">
        <authorList>
            <person name="Scholz U."/>
            <person name="Mascher M."/>
            <person name="Fiebig A."/>
        </authorList>
    </citation>
    <scope>NUCLEOTIDE SEQUENCE</scope>
</reference>
<evidence type="ECO:0000256" key="1">
    <source>
        <dbReference type="ARBA" id="ARBA00004049"/>
    </source>
</evidence>
<dbReference type="EMBL" id="LR746270">
    <property type="protein sequence ID" value="CAA7399172.1"/>
    <property type="molecule type" value="Genomic_DNA"/>
</dbReference>
<keyword evidence="6" id="KW-0539">Nucleus</keyword>
<dbReference type="InterPro" id="IPR003035">
    <property type="entry name" value="RWP-RK_dom"/>
</dbReference>
<organism evidence="9 10">
    <name type="scientific">Spirodela intermedia</name>
    <name type="common">Intermediate duckweed</name>
    <dbReference type="NCBI Taxonomy" id="51605"/>
    <lineage>
        <taxon>Eukaryota</taxon>
        <taxon>Viridiplantae</taxon>
        <taxon>Streptophyta</taxon>
        <taxon>Embryophyta</taxon>
        <taxon>Tracheophyta</taxon>
        <taxon>Spermatophyta</taxon>
        <taxon>Magnoliopsida</taxon>
        <taxon>Liliopsida</taxon>
        <taxon>Araceae</taxon>
        <taxon>Lemnoideae</taxon>
        <taxon>Spirodela</taxon>
    </lineage>
</organism>
<keyword evidence="2" id="KW-0805">Transcription regulation</keyword>
<evidence type="ECO:0000256" key="7">
    <source>
        <dbReference type="SAM" id="MobiDB-lite"/>
    </source>
</evidence>
<gene>
    <name evidence="9" type="ORF">SI8410_07009842</name>
</gene>
<keyword evidence="10" id="KW-1185">Reference proteome</keyword>
<sequence>MEDIDDVFRFLDSPEGKELCEVLSSLLSSDEELPPPPESTLQGDNVAGSGNVVSRVPITVAWMPFSGADCSRCHILRDVVHAGSHPRKKQRSTVPRNISRANIYANVVSNQHQGRGEGLKSRRLGSLVRERIKQLTYTDISQYFHLPATEAAQKLRICSTALKKVSRKFNLNRWPHRKFIFGPKVFRMYGRIRNVHALSFLSDLRLGHYAKGYPFPVHVHGPGANQKALSGLRLSFLFKPPLSAVQLAAPAAWWWPSGCWDRR</sequence>
<evidence type="ECO:0000313" key="9">
    <source>
        <dbReference type="EMBL" id="CAA7399172.1"/>
    </source>
</evidence>
<evidence type="ECO:0000256" key="3">
    <source>
        <dbReference type="ARBA" id="ARBA00023054"/>
    </source>
</evidence>
<dbReference type="Proteomes" id="UP000663760">
    <property type="component" value="Chromosome 7"/>
</dbReference>
<evidence type="ECO:0000256" key="4">
    <source>
        <dbReference type="ARBA" id="ARBA00023125"/>
    </source>
</evidence>
<proteinExistence type="predicted"/>
<name>A0A7I8KNV6_SPIIN</name>
<evidence type="ECO:0000259" key="8">
    <source>
        <dbReference type="PROSITE" id="PS51519"/>
    </source>
</evidence>
<dbReference type="PANTHER" id="PTHR46373">
    <property type="entry name" value="PROTEIN RKD4"/>
    <property type="match status" value="1"/>
</dbReference>
<accession>A0A7I8KNV6</accession>
<dbReference type="Pfam" id="PF02042">
    <property type="entry name" value="RWP-RK"/>
    <property type="match status" value="1"/>
</dbReference>
<evidence type="ECO:0000256" key="2">
    <source>
        <dbReference type="ARBA" id="ARBA00023015"/>
    </source>
</evidence>
<comment type="function">
    <text evidence="1">Putative transcription factor.</text>
</comment>
<feature type="region of interest" description="Disordered" evidence="7">
    <location>
        <begin position="28"/>
        <end position="48"/>
    </location>
</feature>
<evidence type="ECO:0000256" key="5">
    <source>
        <dbReference type="ARBA" id="ARBA00023163"/>
    </source>
</evidence>
<evidence type="ECO:0000256" key="6">
    <source>
        <dbReference type="ARBA" id="ARBA00023242"/>
    </source>
</evidence>
<dbReference type="PROSITE" id="PS51519">
    <property type="entry name" value="RWP_RK"/>
    <property type="match status" value="1"/>
</dbReference>
<dbReference type="GO" id="GO:0003677">
    <property type="term" value="F:DNA binding"/>
    <property type="evidence" value="ECO:0007669"/>
    <property type="project" value="UniProtKB-KW"/>
</dbReference>
<feature type="domain" description="RWP-RK" evidence="8">
    <location>
        <begin position="122"/>
        <end position="202"/>
    </location>
</feature>
<dbReference type="GO" id="GO:0003700">
    <property type="term" value="F:DNA-binding transcription factor activity"/>
    <property type="evidence" value="ECO:0007669"/>
    <property type="project" value="InterPro"/>
</dbReference>
<dbReference type="OrthoDB" id="6270329at2759"/>
<keyword evidence="4" id="KW-0238">DNA-binding</keyword>
<keyword evidence="5" id="KW-0804">Transcription</keyword>
<keyword evidence="3" id="KW-0175">Coiled coil</keyword>
<protein>
    <recommendedName>
        <fullName evidence="8">RWP-RK domain-containing protein</fullName>
    </recommendedName>
</protein>